<dbReference type="Gene3D" id="1.10.8.680">
    <property type="entry name" value="Ypt/Rab-GAP domain of gyp1p, domain 2"/>
    <property type="match status" value="1"/>
</dbReference>
<keyword evidence="6" id="KW-0963">Cytoplasm</keyword>
<keyword evidence="7" id="KW-0472">Membrane</keyword>
<dbReference type="GeneID" id="105363391"/>
<dbReference type="Pfam" id="PF00566">
    <property type="entry name" value="RabGAP-TBC"/>
    <property type="match status" value="1"/>
</dbReference>
<dbReference type="SUPFAM" id="SSF47923">
    <property type="entry name" value="Ypt/Rab-GAP domain of gyp1p"/>
    <property type="match status" value="1"/>
</dbReference>
<dbReference type="GO" id="GO:0032007">
    <property type="term" value="P:negative regulation of TOR signaling"/>
    <property type="evidence" value="ECO:0007669"/>
    <property type="project" value="TreeGrafter"/>
</dbReference>
<dbReference type="KEGG" id="csol:105363391"/>
<dbReference type="GO" id="GO:0005096">
    <property type="term" value="F:GTPase activator activity"/>
    <property type="evidence" value="ECO:0007669"/>
    <property type="project" value="UniProtKB-KW"/>
</dbReference>
<sequence length="306" mass="35891">MIDERNFRSSYYEKVGFRSVEEKKSLEMLLRDRPFDKAKLKQFCLRFTVPVMYRNLLWKILLGIIPVYEESHNFVMTQRTSEFNDLRKALRDTKITDDSTKHYQMFLMMWLLRNRTAKIDISSQLETQLLKAMSKMAESLWNISVVDQEQEKLVEVYWILSGFLDQIQKFSGEVGRLQECTCSMLEREDNELYNHLISIESMQTLPFEFWYHSCFAGTISNGSITKIWDKIAVGAYRILVFVTIVMLTTLRRCILRCENLEKVIETINNITEEVSEVIVNKAIEGWQQSGSIMITSQNPSPHVQSS</sequence>
<dbReference type="Gene3D" id="1.10.472.80">
    <property type="entry name" value="Ypt/Rab-GAP domain of gyp1p, domain 3"/>
    <property type="match status" value="1"/>
</dbReference>
<dbReference type="PANTHER" id="PTHR13530:SF3">
    <property type="entry name" value="TBC1 DOMAIN FAMILY MEMBER 7"/>
    <property type="match status" value="1"/>
</dbReference>
<evidence type="ECO:0000256" key="4">
    <source>
        <dbReference type="ARBA" id="ARBA00015455"/>
    </source>
</evidence>
<evidence type="ECO:0000256" key="6">
    <source>
        <dbReference type="ARBA" id="ARBA00022490"/>
    </source>
</evidence>
<dbReference type="Gene3D" id="1.10.10.750">
    <property type="entry name" value="Ypt/Rab-GAP domain of gyp1p, domain 1"/>
    <property type="match status" value="1"/>
</dbReference>
<comment type="subcellular location">
    <subcellularLocation>
        <location evidence="1">Cytoplasm</location>
        <location evidence="1">Cytosol</location>
    </subcellularLocation>
    <subcellularLocation>
        <location evidence="2">Cytoplasmic vesicle</location>
    </subcellularLocation>
    <subcellularLocation>
        <location evidence="3">Lysosome membrane</location>
    </subcellularLocation>
</comment>
<reference evidence="13" key="1">
    <citation type="submission" date="2025-08" db="UniProtKB">
        <authorList>
            <consortium name="RefSeq"/>
        </authorList>
    </citation>
    <scope>IDENTIFICATION</scope>
</reference>
<dbReference type="GO" id="GO:0031410">
    <property type="term" value="C:cytoplasmic vesicle"/>
    <property type="evidence" value="ECO:0007669"/>
    <property type="project" value="UniProtKB-SubCell"/>
</dbReference>
<evidence type="ECO:0000256" key="5">
    <source>
        <dbReference type="ARBA" id="ARBA00022468"/>
    </source>
</evidence>
<evidence type="ECO:0000259" key="11">
    <source>
        <dbReference type="PROSITE" id="PS50086"/>
    </source>
</evidence>
<dbReference type="GO" id="GO:0005829">
    <property type="term" value="C:cytosol"/>
    <property type="evidence" value="ECO:0007669"/>
    <property type="project" value="UniProtKB-SubCell"/>
</dbReference>
<evidence type="ECO:0000256" key="2">
    <source>
        <dbReference type="ARBA" id="ARBA00004541"/>
    </source>
</evidence>
<proteinExistence type="predicted"/>
<dbReference type="AlphaFoldDB" id="A0AAJ7DWU9"/>
<keyword evidence="8" id="KW-0458">Lysosome</keyword>
<evidence type="ECO:0000256" key="10">
    <source>
        <dbReference type="ARBA" id="ARBA00046045"/>
    </source>
</evidence>
<dbReference type="CTD" id="51256"/>
<evidence type="ECO:0000256" key="9">
    <source>
        <dbReference type="ARBA" id="ARBA00023329"/>
    </source>
</evidence>
<evidence type="ECO:0000313" key="13">
    <source>
        <dbReference type="RefSeq" id="XP_011499367.1"/>
    </source>
</evidence>
<dbReference type="InterPro" id="IPR035969">
    <property type="entry name" value="Rab-GAP_TBC_sf"/>
</dbReference>
<dbReference type="RefSeq" id="XP_011499367.1">
    <property type="nucleotide sequence ID" value="XM_011501065.1"/>
</dbReference>
<feature type="domain" description="Rab-GAP TBC" evidence="11">
    <location>
        <begin position="48"/>
        <end position="235"/>
    </location>
</feature>
<name>A0AAJ7DWU9_9HYME</name>
<evidence type="ECO:0000256" key="7">
    <source>
        <dbReference type="ARBA" id="ARBA00023136"/>
    </source>
</evidence>
<dbReference type="PANTHER" id="PTHR13530">
    <property type="entry name" value="TBC1 DOMAIN FAMILY MEMBER 7"/>
    <property type="match status" value="1"/>
</dbReference>
<gene>
    <name evidence="13" type="primary">LOC105363391</name>
</gene>
<dbReference type="InterPro" id="IPR000195">
    <property type="entry name" value="Rab-GAP-TBC_dom"/>
</dbReference>
<dbReference type="PROSITE" id="PS50086">
    <property type="entry name" value="TBC_RABGAP"/>
    <property type="match status" value="1"/>
</dbReference>
<evidence type="ECO:0000256" key="3">
    <source>
        <dbReference type="ARBA" id="ARBA00004656"/>
    </source>
</evidence>
<keyword evidence="12" id="KW-1185">Reference proteome</keyword>
<accession>A0AAJ7DWU9</accession>
<protein>
    <recommendedName>
        <fullName evidence="4">TBC1 domain family member 7</fullName>
    </recommendedName>
</protein>
<dbReference type="InterPro" id="IPR039842">
    <property type="entry name" value="TBC1D7"/>
</dbReference>
<evidence type="ECO:0000256" key="1">
    <source>
        <dbReference type="ARBA" id="ARBA00004514"/>
    </source>
</evidence>
<dbReference type="InterPro" id="IPR043039">
    <property type="entry name" value="TBC1D7_dom2"/>
</dbReference>
<organism evidence="12 13">
    <name type="scientific">Ceratosolen solmsi marchali</name>
    <dbReference type="NCBI Taxonomy" id="326594"/>
    <lineage>
        <taxon>Eukaryota</taxon>
        <taxon>Metazoa</taxon>
        <taxon>Ecdysozoa</taxon>
        <taxon>Arthropoda</taxon>
        <taxon>Hexapoda</taxon>
        <taxon>Insecta</taxon>
        <taxon>Pterygota</taxon>
        <taxon>Neoptera</taxon>
        <taxon>Endopterygota</taxon>
        <taxon>Hymenoptera</taxon>
        <taxon>Apocrita</taxon>
        <taxon>Proctotrupomorpha</taxon>
        <taxon>Chalcidoidea</taxon>
        <taxon>Agaonidae</taxon>
        <taxon>Agaoninae</taxon>
        <taxon>Ceratosolen</taxon>
    </lineage>
</organism>
<keyword evidence="9" id="KW-0968">Cytoplasmic vesicle</keyword>
<dbReference type="Proteomes" id="UP000695007">
    <property type="component" value="Unplaced"/>
</dbReference>
<keyword evidence="5" id="KW-0343">GTPase activation</keyword>
<dbReference type="GO" id="GO:0005765">
    <property type="term" value="C:lysosomal membrane"/>
    <property type="evidence" value="ECO:0007669"/>
    <property type="project" value="UniProtKB-SubCell"/>
</dbReference>
<evidence type="ECO:0000313" key="12">
    <source>
        <dbReference type="Proteomes" id="UP000695007"/>
    </source>
</evidence>
<evidence type="ECO:0000256" key="8">
    <source>
        <dbReference type="ARBA" id="ARBA00023228"/>
    </source>
</evidence>
<comment type="function">
    <text evidence="10">Non-catalytic component of the TSC-TBC complex, a multiprotein complex that acts as a negative regulator of the canonical mTORC1 complex, an evolutionarily conserved central nutrient sensor that stimulates anabolic reactions and macromolecule biosynthesis to promote cellular biomass generation and growth. The TSC-TBC complex acts as a GTPase-activating protein (GAP) for the small GTPase RHEB, a direct activator of the protein kinase activity of mTORC1. In absence of nutrients, the TSC-TBC complex inhibits mTORC1, thereby preventing phosphorylation of ribosomal protein S6 kinase (RPS6KB1 and RPS6KB2) and EIF4EBP1 (4E-BP1) by the mTORC1 signaling. The TSC-TBC complex is inactivated in response to nutrients, relieving inhibition of mTORC1.</text>
</comment>